<feature type="compositionally biased region" description="Low complexity" evidence="1">
    <location>
        <begin position="43"/>
        <end position="60"/>
    </location>
</feature>
<keyword evidence="2" id="KW-0472">Membrane</keyword>
<organism evidence="3 4">
    <name type="scientific">Nibribacter ruber</name>
    <dbReference type="NCBI Taxonomy" id="2698458"/>
    <lineage>
        <taxon>Bacteria</taxon>
        <taxon>Pseudomonadati</taxon>
        <taxon>Bacteroidota</taxon>
        <taxon>Cytophagia</taxon>
        <taxon>Cytophagales</taxon>
        <taxon>Hymenobacteraceae</taxon>
        <taxon>Nibribacter</taxon>
    </lineage>
</organism>
<dbReference type="KEGG" id="nib:GU926_16580"/>
<feature type="region of interest" description="Disordered" evidence="1">
    <location>
        <begin position="30"/>
        <end position="60"/>
    </location>
</feature>
<feature type="transmembrane region" description="Helical" evidence="2">
    <location>
        <begin position="6"/>
        <end position="24"/>
    </location>
</feature>
<keyword evidence="4" id="KW-1185">Reference proteome</keyword>
<keyword evidence="2" id="KW-0812">Transmembrane</keyword>
<dbReference type="AlphaFoldDB" id="A0A6P1P3P3"/>
<evidence type="ECO:0000256" key="1">
    <source>
        <dbReference type="SAM" id="MobiDB-lite"/>
    </source>
</evidence>
<evidence type="ECO:0000256" key="2">
    <source>
        <dbReference type="SAM" id="Phobius"/>
    </source>
</evidence>
<dbReference type="EMBL" id="CP047897">
    <property type="protein sequence ID" value="QHL88956.1"/>
    <property type="molecule type" value="Genomic_DNA"/>
</dbReference>
<gene>
    <name evidence="3" type="ORF">GU926_16580</name>
</gene>
<evidence type="ECO:0000313" key="4">
    <source>
        <dbReference type="Proteomes" id="UP000464214"/>
    </source>
</evidence>
<dbReference type="Proteomes" id="UP000464214">
    <property type="component" value="Chromosome"/>
</dbReference>
<protein>
    <submittedName>
        <fullName evidence="3">Uncharacterized protein</fullName>
    </submittedName>
</protein>
<keyword evidence="2" id="KW-1133">Transmembrane helix</keyword>
<evidence type="ECO:0000313" key="3">
    <source>
        <dbReference type="EMBL" id="QHL88956.1"/>
    </source>
</evidence>
<accession>A0A6P1P3P3</accession>
<sequence length="78" mass="8910">MLILMISIVYSLVVLAMLAFFALVPRKKYRVPPQDDSDDDGGEPLNDGLPDLDLPPGIRLPIDDWEPDYNRPRIKEIF</sequence>
<proteinExistence type="predicted"/>
<name>A0A6P1P3P3_9BACT</name>
<reference evidence="3 4" key="1">
    <citation type="submission" date="2020-01" db="EMBL/GenBank/DDBJ databases">
        <authorList>
            <person name="Kim M."/>
        </authorList>
    </citation>
    <scope>NUCLEOTIDE SEQUENCE [LARGE SCALE GENOMIC DNA]</scope>
    <source>
        <strain evidence="3 4">BT10</strain>
    </source>
</reference>